<name>A0A371DSA1_9APHY</name>
<organism evidence="1 2">
    <name type="scientific">Lentinus brumalis</name>
    <dbReference type="NCBI Taxonomy" id="2498619"/>
    <lineage>
        <taxon>Eukaryota</taxon>
        <taxon>Fungi</taxon>
        <taxon>Dikarya</taxon>
        <taxon>Basidiomycota</taxon>
        <taxon>Agaricomycotina</taxon>
        <taxon>Agaricomycetes</taxon>
        <taxon>Polyporales</taxon>
        <taxon>Polyporaceae</taxon>
        <taxon>Lentinus</taxon>
    </lineage>
</organism>
<evidence type="ECO:0000313" key="2">
    <source>
        <dbReference type="Proteomes" id="UP000256964"/>
    </source>
</evidence>
<keyword evidence="2" id="KW-1185">Reference proteome</keyword>
<dbReference type="Proteomes" id="UP000256964">
    <property type="component" value="Unassembled WGS sequence"/>
</dbReference>
<reference evidence="1 2" key="1">
    <citation type="journal article" date="2018" name="Biotechnol. Biofuels">
        <title>Integrative visual omics of the white-rot fungus Polyporus brumalis exposes the biotechnological potential of its oxidative enzymes for delignifying raw plant biomass.</title>
        <authorList>
            <person name="Miyauchi S."/>
            <person name="Rancon A."/>
            <person name="Drula E."/>
            <person name="Hage H."/>
            <person name="Chaduli D."/>
            <person name="Favel A."/>
            <person name="Grisel S."/>
            <person name="Henrissat B."/>
            <person name="Herpoel-Gimbert I."/>
            <person name="Ruiz-Duenas F.J."/>
            <person name="Chevret D."/>
            <person name="Hainaut M."/>
            <person name="Lin J."/>
            <person name="Wang M."/>
            <person name="Pangilinan J."/>
            <person name="Lipzen A."/>
            <person name="Lesage-Meessen L."/>
            <person name="Navarro D."/>
            <person name="Riley R."/>
            <person name="Grigoriev I.V."/>
            <person name="Zhou S."/>
            <person name="Raouche S."/>
            <person name="Rosso M.N."/>
        </authorList>
    </citation>
    <scope>NUCLEOTIDE SEQUENCE [LARGE SCALE GENOMIC DNA]</scope>
    <source>
        <strain evidence="1 2">BRFM 1820</strain>
    </source>
</reference>
<accession>A0A371DSA1</accession>
<dbReference type="EMBL" id="KZ857382">
    <property type="protein sequence ID" value="RDX55419.1"/>
    <property type="molecule type" value="Genomic_DNA"/>
</dbReference>
<protein>
    <submittedName>
        <fullName evidence="1">Uncharacterized protein</fullName>
    </submittedName>
</protein>
<proteinExistence type="predicted"/>
<dbReference type="AlphaFoldDB" id="A0A371DSA1"/>
<gene>
    <name evidence="1" type="ORF">OH76DRAFT_1396810</name>
</gene>
<evidence type="ECO:0000313" key="1">
    <source>
        <dbReference type="EMBL" id="RDX55419.1"/>
    </source>
</evidence>
<sequence>MNTRNNMVASRATCMCGVQHPMHGERTEKEKDTYLARGCDLQTSAYAAGLNIVVLLLLVLCKVPGTSCGINCPSPL</sequence>